<protein>
    <submittedName>
        <fullName evidence="2">Uncharacterized protein</fullName>
    </submittedName>
</protein>
<dbReference type="Proteomes" id="UP000507245">
    <property type="component" value="Unassembled WGS sequence"/>
</dbReference>
<name>A0A6J5X6D2_PRUAR</name>
<gene>
    <name evidence="2" type="ORF">ORAREDHAP_LOCUS26318</name>
</gene>
<keyword evidence="1" id="KW-0732">Signal</keyword>
<proteinExistence type="predicted"/>
<keyword evidence="3" id="KW-1185">Reference proteome</keyword>
<dbReference type="AlphaFoldDB" id="A0A6J5X6D2"/>
<feature type="signal peptide" evidence="1">
    <location>
        <begin position="1"/>
        <end position="25"/>
    </location>
</feature>
<evidence type="ECO:0000313" key="2">
    <source>
        <dbReference type="EMBL" id="CAB4307555.1"/>
    </source>
</evidence>
<feature type="chain" id="PRO_5026929580" evidence="1">
    <location>
        <begin position="26"/>
        <end position="87"/>
    </location>
</feature>
<dbReference type="EMBL" id="CAEKKB010000004">
    <property type="protein sequence ID" value="CAB4307555.1"/>
    <property type="molecule type" value="Genomic_DNA"/>
</dbReference>
<evidence type="ECO:0000313" key="3">
    <source>
        <dbReference type="Proteomes" id="UP000507245"/>
    </source>
</evidence>
<reference evidence="3" key="1">
    <citation type="journal article" date="2020" name="Genome Biol.">
        <title>Gamete binning: chromosome-level and haplotype-resolved genome assembly enabled by high-throughput single-cell sequencing of gamete genomes.</title>
        <authorList>
            <person name="Campoy J.A."/>
            <person name="Sun H."/>
            <person name="Goel M."/>
            <person name="Jiao W.-B."/>
            <person name="Folz-Donahue K."/>
            <person name="Wang N."/>
            <person name="Rubio M."/>
            <person name="Liu C."/>
            <person name="Kukat C."/>
            <person name="Ruiz D."/>
            <person name="Huettel B."/>
            <person name="Schneeberger K."/>
        </authorList>
    </citation>
    <scope>NUCLEOTIDE SEQUENCE [LARGE SCALE GENOMIC DNA]</scope>
    <source>
        <strain evidence="3">cv. Rojo Pasion</strain>
    </source>
</reference>
<sequence length="87" mass="8628">MESVVVLAVMSVVVCLLCILASCLTANKEQTVTPPSGQGADHSNVGLATTVILISAGAGWGGAVGVEEEEVVVGVEAEGAVDQGYIG</sequence>
<accession>A0A6J5X6D2</accession>
<evidence type="ECO:0000256" key="1">
    <source>
        <dbReference type="SAM" id="SignalP"/>
    </source>
</evidence>
<organism evidence="2 3">
    <name type="scientific">Prunus armeniaca</name>
    <name type="common">Apricot</name>
    <name type="synonym">Armeniaca vulgaris</name>
    <dbReference type="NCBI Taxonomy" id="36596"/>
    <lineage>
        <taxon>Eukaryota</taxon>
        <taxon>Viridiplantae</taxon>
        <taxon>Streptophyta</taxon>
        <taxon>Embryophyta</taxon>
        <taxon>Tracheophyta</taxon>
        <taxon>Spermatophyta</taxon>
        <taxon>Magnoliopsida</taxon>
        <taxon>eudicotyledons</taxon>
        <taxon>Gunneridae</taxon>
        <taxon>Pentapetalae</taxon>
        <taxon>rosids</taxon>
        <taxon>fabids</taxon>
        <taxon>Rosales</taxon>
        <taxon>Rosaceae</taxon>
        <taxon>Amygdaloideae</taxon>
        <taxon>Amygdaleae</taxon>
        <taxon>Prunus</taxon>
    </lineage>
</organism>